<feature type="binding site" evidence="8">
    <location>
        <position position="88"/>
    </location>
    <ligand>
        <name>Mn(2+)</name>
        <dbReference type="ChEBI" id="CHEBI:29035"/>
        <label>2</label>
    </ligand>
</feature>
<feature type="binding site" evidence="9">
    <location>
        <begin position="88"/>
        <end position="90"/>
    </location>
    <ligand>
        <name>substrate</name>
    </ligand>
</feature>
<dbReference type="PANTHER" id="PTHR30447">
    <property type="entry name" value="FRUCTOSE-1,6-BISPHOSPHATASE CLASS 2"/>
    <property type="match status" value="1"/>
</dbReference>
<comment type="similarity">
    <text evidence="2 7">Belongs to the FBPase class 2 family.</text>
</comment>
<proteinExistence type="inferred from homology"/>
<dbReference type="GO" id="GO:0030388">
    <property type="term" value="P:fructose 1,6-bisphosphate metabolic process"/>
    <property type="evidence" value="ECO:0007669"/>
    <property type="project" value="TreeGrafter"/>
</dbReference>
<organism evidence="10 11">
    <name type="scientific">Candidatus Roizmanbacteria bacterium CG11_big_fil_rev_8_21_14_0_20_35_14</name>
    <dbReference type="NCBI Taxonomy" id="1974855"/>
    <lineage>
        <taxon>Bacteria</taxon>
        <taxon>Candidatus Roizmaniibacteriota</taxon>
    </lineage>
</organism>
<feature type="binding site" evidence="9">
    <location>
        <begin position="164"/>
        <end position="166"/>
    </location>
    <ligand>
        <name>substrate</name>
    </ligand>
</feature>
<evidence type="ECO:0000256" key="3">
    <source>
        <dbReference type="ARBA" id="ARBA00022723"/>
    </source>
</evidence>
<evidence type="ECO:0000256" key="9">
    <source>
        <dbReference type="PIRSR" id="PIRSR004532-2"/>
    </source>
</evidence>
<evidence type="ECO:0000256" key="8">
    <source>
        <dbReference type="PIRSR" id="PIRSR004532-1"/>
    </source>
</evidence>
<dbReference type="NCBIfam" id="TIGR00330">
    <property type="entry name" value="glpX"/>
    <property type="match status" value="1"/>
</dbReference>
<dbReference type="Gene3D" id="3.30.540.10">
    <property type="entry name" value="Fructose-1,6-Bisphosphatase, subunit A, domain 1"/>
    <property type="match status" value="1"/>
</dbReference>
<feature type="binding site" evidence="9">
    <location>
        <position position="210"/>
    </location>
    <ligand>
        <name>substrate</name>
    </ligand>
</feature>
<evidence type="ECO:0000313" key="10">
    <source>
        <dbReference type="EMBL" id="PIQ72618.1"/>
    </source>
</evidence>
<protein>
    <recommendedName>
        <fullName evidence="7">Fructose-1,6-bisphosphatase</fullName>
    </recommendedName>
</protein>
<dbReference type="GO" id="GO:0006071">
    <property type="term" value="P:glycerol metabolic process"/>
    <property type="evidence" value="ECO:0007669"/>
    <property type="project" value="InterPro"/>
</dbReference>
<evidence type="ECO:0000256" key="2">
    <source>
        <dbReference type="ARBA" id="ARBA00008989"/>
    </source>
</evidence>
<dbReference type="InterPro" id="IPR004464">
    <property type="entry name" value="FBPase_class-2/SBPase"/>
</dbReference>
<keyword evidence="3 8" id="KW-0479">Metal-binding</keyword>
<feature type="binding site" evidence="8">
    <location>
        <position position="85"/>
    </location>
    <ligand>
        <name>Mn(2+)</name>
        <dbReference type="ChEBI" id="CHEBI:29035"/>
        <label>2</label>
    </ligand>
</feature>
<keyword evidence="5 8" id="KW-0464">Manganese</keyword>
<feature type="binding site" evidence="8">
    <location>
        <position position="213"/>
    </location>
    <ligand>
        <name>Mn(2+)</name>
        <dbReference type="ChEBI" id="CHEBI:29035"/>
        <label>2</label>
    </ligand>
</feature>
<name>A0A2H0KMZ0_9BACT</name>
<dbReference type="Proteomes" id="UP000229570">
    <property type="component" value="Unassembled WGS sequence"/>
</dbReference>
<comment type="catalytic activity">
    <reaction evidence="1">
        <text>beta-D-fructose 1,6-bisphosphate + H2O = beta-D-fructose 6-phosphate + phosphate</text>
        <dbReference type="Rhea" id="RHEA:11064"/>
        <dbReference type="ChEBI" id="CHEBI:15377"/>
        <dbReference type="ChEBI" id="CHEBI:32966"/>
        <dbReference type="ChEBI" id="CHEBI:43474"/>
        <dbReference type="ChEBI" id="CHEBI:57634"/>
        <dbReference type="EC" id="3.1.3.11"/>
    </reaction>
</comment>
<evidence type="ECO:0000256" key="5">
    <source>
        <dbReference type="ARBA" id="ARBA00023211"/>
    </source>
</evidence>
<dbReference type="GO" id="GO:0006094">
    <property type="term" value="P:gluconeogenesis"/>
    <property type="evidence" value="ECO:0007669"/>
    <property type="project" value="InterPro"/>
</dbReference>
<comment type="cofactor">
    <cofactor evidence="8">
        <name>Mn(2+)</name>
        <dbReference type="ChEBI" id="CHEBI:29035"/>
    </cofactor>
</comment>
<dbReference type="PANTHER" id="PTHR30447:SF0">
    <property type="entry name" value="FRUCTOSE-1,6-BISPHOSPHATASE 1 CLASS 2-RELATED"/>
    <property type="match status" value="1"/>
</dbReference>
<feature type="binding site" evidence="9">
    <location>
        <begin position="186"/>
        <end position="188"/>
    </location>
    <ligand>
        <name>substrate</name>
    </ligand>
</feature>
<keyword evidence="6 7" id="KW-0119">Carbohydrate metabolism</keyword>
<evidence type="ECO:0000256" key="7">
    <source>
        <dbReference type="PIRNR" id="PIRNR004532"/>
    </source>
</evidence>
<reference evidence="10 11" key="1">
    <citation type="submission" date="2017-09" db="EMBL/GenBank/DDBJ databases">
        <title>Depth-based differentiation of microbial function through sediment-hosted aquifers and enrichment of novel symbionts in the deep terrestrial subsurface.</title>
        <authorList>
            <person name="Probst A.J."/>
            <person name="Ladd B."/>
            <person name="Jarett J.K."/>
            <person name="Geller-Mcgrath D.E."/>
            <person name="Sieber C.M."/>
            <person name="Emerson J.B."/>
            <person name="Anantharaman K."/>
            <person name="Thomas B.C."/>
            <person name="Malmstrom R."/>
            <person name="Stieglmeier M."/>
            <person name="Klingl A."/>
            <person name="Woyke T."/>
            <person name="Ryan C.M."/>
            <person name="Banfield J.F."/>
        </authorList>
    </citation>
    <scope>NUCLEOTIDE SEQUENCE [LARGE SCALE GENOMIC DNA]</scope>
    <source>
        <strain evidence="10">CG11_big_fil_rev_8_21_14_0_20_35_14</strain>
    </source>
</reference>
<dbReference type="EMBL" id="PCVL01000025">
    <property type="protein sequence ID" value="PIQ72618.1"/>
    <property type="molecule type" value="Genomic_DNA"/>
</dbReference>
<dbReference type="SUPFAM" id="SSF56655">
    <property type="entry name" value="Carbohydrate phosphatase"/>
    <property type="match status" value="1"/>
</dbReference>
<keyword evidence="4" id="KW-0378">Hydrolase</keyword>
<accession>A0A2H0KMZ0</accession>
<dbReference type="Gene3D" id="3.40.190.90">
    <property type="match status" value="1"/>
</dbReference>
<sequence>MDRNLALEFIRVTEAAAIAAAHWVGRGEKKKADGAAVDEMRKRFNNVDFKGIVVIGEGEKDEAPMLYTGEVVGTGKGPKMDLAIDPLECTDSVAHGRYNALAVIAAGAPGSLLHAPDTYMDKLATGPEAAKVIDLDDSVTNNIKKTAKAIGKDVREITIMMLDRERNYPIMNEARSIGARVRLITDGDVAAAIATCIPEAGIDLLMGSGGSTESVLAAVALKILGGEILCRFKPKKESDIGKIKEMGIKNIKKIFTASDLARGDQLTFTATGVIDGPLLQGVIFRKNRIITHSIVMRARSKTIRYITTHHHLYQVK</sequence>
<dbReference type="GO" id="GO:0005829">
    <property type="term" value="C:cytosol"/>
    <property type="evidence" value="ECO:0007669"/>
    <property type="project" value="TreeGrafter"/>
</dbReference>
<dbReference type="Pfam" id="PF03320">
    <property type="entry name" value="FBPase_glpX"/>
    <property type="match status" value="1"/>
</dbReference>
<evidence type="ECO:0000256" key="4">
    <source>
        <dbReference type="ARBA" id="ARBA00022801"/>
    </source>
</evidence>
<dbReference type="GO" id="GO:0046872">
    <property type="term" value="F:metal ion binding"/>
    <property type="evidence" value="ECO:0007669"/>
    <property type="project" value="UniProtKB-KW"/>
</dbReference>
<dbReference type="CDD" id="cd01516">
    <property type="entry name" value="FBPase_glpX"/>
    <property type="match status" value="1"/>
</dbReference>
<feature type="binding site" evidence="8">
    <location>
        <position position="33"/>
    </location>
    <ligand>
        <name>Mn(2+)</name>
        <dbReference type="ChEBI" id="CHEBI:29035"/>
        <label>1</label>
    </ligand>
</feature>
<evidence type="ECO:0000256" key="6">
    <source>
        <dbReference type="ARBA" id="ARBA00023277"/>
    </source>
</evidence>
<feature type="binding site" evidence="8">
    <location>
        <position position="57"/>
    </location>
    <ligand>
        <name>Mn(2+)</name>
        <dbReference type="ChEBI" id="CHEBI:29035"/>
        <label>1</label>
    </ligand>
</feature>
<evidence type="ECO:0000313" key="11">
    <source>
        <dbReference type="Proteomes" id="UP000229570"/>
    </source>
</evidence>
<comment type="caution">
    <text evidence="10">The sequence shown here is derived from an EMBL/GenBank/DDBJ whole genome shotgun (WGS) entry which is preliminary data.</text>
</comment>
<dbReference type="AlphaFoldDB" id="A0A2H0KMZ0"/>
<evidence type="ECO:0000256" key="1">
    <source>
        <dbReference type="ARBA" id="ARBA00001273"/>
    </source>
</evidence>
<dbReference type="PIRSF" id="PIRSF004532">
    <property type="entry name" value="GlpX"/>
    <property type="match status" value="1"/>
</dbReference>
<gene>
    <name evidence="10" type="primary">glpX</name>
    <name evidence="10" type="ORF">COV86_02105</name>
</gene>
<feature type="binding site" evidence="9">
    <location>
        <position position="119"/>
    </location>
    <ligand>
        <name>substrate</name>
    </ligand>
</feature>
<dbReference type="GO" id="GO:0042132">
    <property type="term" value="F:fructose 1,6-bisphosphate 1-phosphatase activity"/>
    <property type="evidence" value="ECO:0007669"/>
    <property type="project" value="UniProtKB-EC"/>
</dbReference>